<dbReference type="Proteomes" id="UP001279734">
    <property type="component" value="Unassembled WGS sequence"/>
</dbReference>
<gene>
    <name evidence="5" type="ORF">Nepgr_020759</name>
</gene>
<dbReference type="EMBL" id="BSYO01000020">
    <property type="protein sequence ID" value="GMH18918.1"/>
    <property type="molecule type" value="Genomic_DNA"/>
</dbReference>
<evidence type="ECO:0000256" key="1">
    <source>
        <dbReference type="ARBA" id="ARBA00009748"/>
    </source>
</evidence>
<feature type="domain" description="Bifunctional inhibitor/plant lipid transfer protein/seed storage helical" evidence="4">
    <location>
        <begin position="30"/>
        <end position="113"/>
    </location>
</feature>
<dbReference type="GO" id="GO:0006869">
    <property type="term" value="P:lipid transport"/>
    <property type="evidence" value="ECO:0007669"/>
    <property type="project" value="InterPro"/>
</dbReference>
<proteinExistence type="inferred from homology"/>
<protein>
    <recommendedName>
        <fullName evidence="2">Non-specific lipid-transfer protein</fullName>
    </recommendedName>
</protein>
<keyword evidence="2" id="KW-0446">Lipid-binding</keyword>
<evidence type="ECO:0000313" key="5">
    <source>
        <dbReference type="EMBL" id="GMH18918.1"/>
    </source>
</evidence>
<name>A0AAD3SVU5_NEPGR</name>
<dbReference type="GO" id="GO:0008289">
    <property type="term" value="F:lipid binding"/>
    <property type="evidence" value="ECO:0007669"/>
    <property type="project" value="UniProtKB-KW"/>
</dbReference>
<accession>A0AAD3SVU5</accession>
<comment type="function">
    <text evidence="2">Plant non-specific lipid-transfer proteins transfer phospholipids as well as galactolipids across membranes. May play a role in wax or cutin deposition in the cell walls of expanding epidermal cells and certain secretory tissues.</text>
</comment>
<dbReference type="PRINTS" id="PR00382">
    <property type="entry name" value="LIPIDTRNSFER"/>
</dbReference>
<comment type="similarity">
    <text evidence="1 2">Belongs to the plant LTP family.</text>
</comment>
<reference evidence="5" key="1">
    <citation type="submission" date="2023-05" db="EMBL/GenBank/DDBJ databases">
        <title>Nepenthes gracilis genome sequencing.</title>
        <authorList>
            <person name="Fukushima K."/>
        </authorList>
    </citation>
    <scope>NUCLEOTIDE SEQUENCE</scope>
    <source>
        <strain evidence="5">SING2019-196</strain>
    </source>
</reference>
<dbReference type="SMART" id="SM00499">
    <property type="entry name" value="AAI"/>
    <property type="match status" value="1"/>
</dbReference>
<dbReference type="Gene3D" id="1.10.110.10">
    <property type="entry name" value="Plant lipid-transfer and hydrophobic proteins"/>
    <property type="match status" value="1"/>
</dbReference>
<dbReference type="InterPro" id="IPR000528">
    <property type="entry name" value="Plant_nsLTP"/>
</dbReference>
<dbReference type="Pfam" id="PF00234">
    <property type="entry name" value="Tryp_alpha_amyl"/>
    <property type="match status" value="1"/>
</dbReference>
<evidence type="ECO:0000256" key="3">
    <source>
        <dbReference type="SAM" id="SignalP"/>
    </source>
</evidence>
<dbReference type="InterPro" id="IPR016140">
    <property type="entry name" value="Bifunc_inhib/LTP/seed_store"/>
</dbReference>
<keyword evidence="2" id="KW-0813">Transport</keyword>
<dbReference type="SUPFAM" id="SSF47699">
    <property type="entry name" value="Bifunctional inhibitor/lipid-transfer protein/seed storage 2S albumin"/>
    <property type="match status" value="1"/>
</dbReference>
<keyword evidence="6" id="KW-1185">Reference proteome</keyword>
<feature type="signal peptide" evidence="3">
    <location>
        <begin position="1"/>
        <end position="26"/>
    </location>
</feature>
<feature type="chain" id="PRO_5041897026" description="Non-specific lipid-transfer protein" evidence="3">
    <location>
        <begin position="27"/>
        <end position="117"/>
    </location>
</feature>
<sequence length="117" mass="12048">MASSVLFKVACLVLICMLVAAPQAAAAITCGQVVRYLLPCLSYLRNGGPIPPRCCSGVRGLNSAARTTPDRQAACGCLKSAARSYRVNYGNGAALPGKCGVSIGFKIAANTDCSKVH</sequence>
<keyword evidence="3" id="KW-0732">Signal</keyword>
<dbReference type="InterPro" id="IPR036312">
    <property type="entry name" value="Bifun_inhib/LTP/seed_sf"/>
</dbReference>
<dbReference type="PANTHER" id="PTHR33076">
    <property type="entry name" value="NON-SPECIFIC LIPID-TRANSFER PROTEIN 2-RELATED"/>
    <property type="match status" value="1"/>
</dbReference>
<evidence type="ECO:0000256" key="2">
    <source>
        <dbReference type="RuleBase" id="RU000628"/>
    </source>
</evidence>
<dbReference type="AlphaFoldDB" id="A0AAD3SVU5"/>
<evidence type="ECO:0000259" key="4">
    <source>
        <dbReference type="SMART" id="SM00499"/>
    </source>
</evidence>
<comment type="caution">
    <text evidence="5">The sequence shown here is derived from an EMBL/GenBank/DDBJ whole genome shotgun (WGS) entry which is preliminary data.</text>
</comment>
<dbReference type="CDD" id="cd01960">
    <property type="entry name" value="nsLTP1"/>
    <property type="match status" value="1"/>
</dbReference>
<evidence type="ECO:0000313" key="6">
    <source>
        <dbReference type="Proteomes" id="UP001279734"/>
    </source>
</evidence>
<organism evidence="5 6">
    <name type="scientific">Nepenthes gracilis</name>
    <name type="common">Slender pitcher plant</name>
    <dbReference type="NCBI Taxonomy" id="150966"/>
    <lineage>
        <taxon>Eukaryota</taxon>
        <taxon>Viridiplantae</taxon>
        <taxon>Streptophyta</taxon>
        <taxon>Embryophyta</taxon>
        <taxon>Tracheophyta</taxon>
        <taxon>Spermatophyta</taxon>
        <taxon>Magnoliopsida</taxon>
        <taxon>eudicotyledons</taxon>
        <taxon>Gunneridae</taxon>
        <taxon>Pentapetalae</taxon>
        <taxon>Caryophyllales</taxon>
        <taxon>Nepenthaceae</taxon>
        <taxon>Nepenthes</taxon>
    </lineage>
</organism>